<dbReference type="InterPro" id="IPR017896">
    <property type="entry name" value="4Fe4S_Fe-S-bd"/>
</dbReference>
<organism evidence="5 6">
    <name type="scientific">Candidatus Fimisoma avicola</name>
    <dbReference type="NCBI Taxonomy" id="2840826"/>
    <lineage>
        <taxon>Bacteria</taxon>
        <taxon>Bacillati</taxon>
        <taxon>Bacillota</taxon>
        <taxon>Clostridia</taxon>
        <taxon>Eubacteriales</taxon>
        <taxon>Candidatus Fimisoma</taxon>
    </lineage>
</organism>
<feature type="domain" description="4Fe-4S ferredoxin-type" evidence="4">
    <location>
        <begin position="290"/>
        <end position="317"/>
    </location>
</feature>
<evidence type="ECO:0000313" key="5">
    <source>
        <dbReference type="EMBL" id="HIU28091.1"/>
    </source>
</evidence>
<feature type="domain" description="4Fe-4S ferredoxin-type" evidence="4">
    <location>
        <begin position="260"/>
        <end position="289"/>
    </location>
</feature>
<reference evidence="5" key="1">
    <citation type="submission" date="2020-10" db="EMBL/GenBank/DDBJ databases">
        <authorList>
            <person name="Gilroy R."/>
        </authorList>
    </citation>
    <scope>NUCLEOTIDE SEQUENCE</scope>
    <source>
        <strain evidence="5">11300</strain>
    </source>
</reference>
<comment type="caution">
    <text evidence="5">The sequence shown here is derived from an EMBL/GenBank/DDBJ whole genome shotgun (WGS) entry which is preliminary data.</text>
</comment>
<dbReference type="InterPro" id="IPR023210">
    <property type="entry name" value="NADP_OxRdtase_dom"/>
</dbReference>
<keyword evidence="1" id="KW-0479">Metal-binding</keyword>
<dbReference type="PANTHER" id="PTHR43312">
    <property type="entry name" value="D-THREO-ALDOSE 1-DEHYDROGENASE"/>
    <property type="match status" value="1"/>
</dbReference>
<dbReference type="Gene3D" id="3.20.20.100">
    <property type="entry name" value="NADP-dependent oxidoreductase domain"/>
    <property type="match status" value="1"/>
</dbReference>
<evidence type="ECO:0000259" key="4">
    <source>
        <dbReference type="PROSITE" id="PS51379"/>
    </source>
</evidence>
<protein>
    <submittedName>
        <fullName evidence="5">Aldo/keto reductase</fullName>
    </submittedName>
</protein>
<dbReference type="InterPro" id="IPR020471">
    <property type="entry name" value="AKR"/>
</dbReference>
<gene>
    <name evidence="5" type="ORF">IAD16_06920</name>
</gene>
<name>A0A9D1I4P4_9FIRM</name>
<evidence type="ECO:0000313" key="6">
    <source>
        <dbReference type="Proteomes" id="UP000824091"/>
    </source>
</evidence>
<dbReference type="InterPro" id="IPR053135">
    <property type="entry name" value="AKR2_Oxidoreductase"/>
</dbReference>
<dbReference type="CDD" id="cd19100">
    <property type="entry name" value="AKR_unchar"/>
    <property type="match status" value="1"/>
</dbReference>
<dbReference type="Pfam" id="PF14697">
    <property type="entry name" value="Fer4_21"/>
    <property type="match status" value="1"/>
</dbReference>
<dbReference type="EMBL" id="DVMO01000103">
    <property type="protein sequence ID" value="HIU28091.1"/>
    <property type="molecule type" value="Genomic_DNA"/>
</dbReference>
<dbReference type="SUPFAM" id="SSF51430">
    <property type="entry name" value="NAD(P)-linked oxidoreductase"/>
    <property type="match status" value="1"/>
</dbReference>
<keyword evidence="3" id="KW-0411">Iron-sulfur</keyword>
<proteinExistence type="predicted"/>
<dbReference type="PROSITE" id="PS00198">
    <property type="entry name" value="4FE4S_FER_1"/>
    <property type="match status" value="1"/>
</dbReference>
<dbReference type="InterPro" id="IPR036812">
    <property type="entry name" value="NAD(P)_OxRdtase_dom_sf"/>
</dbReference>
<dbReference type="PRINTS" id="PR00069">
    <property type="entry name" value="ALDKETRDTASE"/>
</dbReference>
<accession>A0A9D1I4P4</accession>
<dbReference type="InterPro" id="IPR017900">
    <property type="entry name" value="4Fe4S_Fe_S_CS"/>
</dbReference>
<dbReference type="SUPFAM" id="SSF54862">
    <property type="entry name" value="4Fe-4S ferredoxins"/>
    <property type="match status" value="1"/>
</dbReference>
<evidence type="ECO:0000256" key="2">
    <source>
        <dbReference type="ARBA" id="ARBA00023004"/>
    </source>
</evidence>
<dbReference type="AlphaFoldDB" id="A0A9D1I4P4"/>
<dbReference type="Pfam" id="PF00248">
    <property type="entry name" value="Aldo_ket_red"/>
    <property type="match status" value="1"/>
</dbReference>
<reference evidence="5" key="2">
    <citation type="journal article" date="2021" name="PeerJ">
        <title>Extensive microbial diversity within the chicken gut microbiome revealed by metagenomics and culture.</title>
        <authorList>
            <person name="Gilroy R."/>
            <person name="Ravi A."/>
            <person name="Getino M."/>
            <person name="Pursley I."/>
            <person name="Horton D.L."/>
            <person name="Alikhan N.F."/>
            <person name="Baker D."/>
            <person name="Gharbi K."/>
            <person name="Hall N."/>
            <person name="Watson M."/>
            <person name="Adriaenssens E.M."/>
            <person name="Foster-Nyarko E."/>
            <person name="Jarju S."/>
            <person name="Secka A."/>
            <person name="Antonio M."/>
            <person name="Oren A."/>
            <person name="Chaudhuri R.R."/>
            <person name="La Ragione R."/>
            <person name="Hildebrand F."/>
            <person name="Pallen M.J."/>
        </authorList>
    </citation>
    <scope>NUCLEOTIDE SEQUENCE</scope>
    <source>
        <strain evidence="5">11300</strain>
    </source>
</reference>
<sequence>MKNILLGNTGISVSRLGAGVLPMGPNQRNMAVEEGAAVVRHALDAGINFIDTAQYYRAYPYIRQALAGRNDDVVICSKSLAPDHEGMAAAIEEARRSLDRDVIEIFLLHEVRAGQFEQRQGAWDCLCDAREKGIVKAVGISTHDCDVTALMAQESQCDVVFTLINYAGLGIRKGDGPATAAEMERAISACHRSGKGVFSMKAFGGGNLTAQYQKALGYVLGVKDIDSVMIGFSGTKEVDEAVAFLEGKMPAGYVPDISQKKMWIEEDSCEGCGNCMRVCQSQAIFYNERGLAAIDSSRCLTCGYCAPACPVRAIILI</sequence>
<dbReference type="GO" id="GO:0016491">
    <property type="term" value="F:oxidoreductase activity"/>
    <property type="evidence" value="ECO:0007669"/>
    <property type="project" value="InterPro"/>
</dbReference>
<evidence type="ECO:0000256" key="3">
    <source>
        <dbReference type="ARBA" id="ARBA00023014"/>
    </source>
</evidence>
<evidence type="ECO:0000256" key="1">
    <source>
        <dbReference type="ARBA" id="ARBA00022723"/>
    </source>
</evidence>
<dbReference type="PROSITE" id="PS51379">
    <property type="entry name" value="4FE4S_FER_2"/>
    <property type="match status" value="2"/>
</dbReference>
<dbReference type="PANTHER" id="PTHR43312:SF1">
    <property type="entry name" value="NADP-DEPENDENT OXIDOREDUCTASE DOMAIN-CONTAINING PROTEIN"/>
    <property type="match status" value="1"/>
</dbReference>
<dbReference type="Gene3D" id="3.30.70.20">
    <property type="match status" value="2"/>
</dbReference>
<keyword evidence="2" id="KW-0408">Iron</keyword>
<dbReference type="Proteomes" id="UP000824091">
    <property type="component" value="Unassembled WGS sequence"/>
</dbReference>
<dbReference type="GO" id="GO:0051536">
    <property type="term" value="F:iron-sulfur cluster binding"/>
    <property type="evidence" value="ECO:0007669"/>
    <property type="project" value="UniProtKB-KW"/>
</dbReference>
<dbReference type="GO" id="GO:0046872">
    <property type="term" value="F:metal ion binding"/>
    <property type="evidence" value="ECO:0007669"/>
    <property type="project" value="UniProtKB-KW"/>
</dbReference>